<dbReference type="AlphaFoldDB" id="A0A3E0ISA1"/>
<evidence type="ECO:0000313" key="3">
    <source>
        <dbReference type="Proteomes" id="UP000256562"/>
    </source>
</evidence>
<feature type="transmembrane region" description="Helical" evidence="1">
    <location>
        <begin position="174"/>
        <end position="196"/>
    </location>
</feature>
<dbReference type="OrthoDB" id="2414618at2"/>
<dbReference type="EMBL" id="QKXQ01000079">
    <property type="protein sequence ID" value="REH99803.1"/>
    <property type="molecule type" value="Genomic_DNA"/>
</dbReference>
<accession>A0A3E0ISA1</accession>
<feature type="transmembrane region" description="Helical" evidence="1">
    <location>
        <begin position="12"/>
        <end position="30"/>
    </location>
</feature>
<dbReference type="Proteomes" id="UP000256562">
    <property type="component" value="Unassembled WGS sequence"/>
</dbReference>
<keyword evidence="1" id="KW-1133">Transmembrane helix</keyword>
<reference evidence="2 3" key="1">
    <citation type="journal article" date="2018" name="Vet. Microbiol.">
        <title>Characterisation of Staphylococcus felis isolated from cats using whole genome sequencing.</title>
        <authorList>
            <person name="Worthing K."/>
            <person name="Pang S."/>
            <person name="Trott D.J."/>
            <person name="Abraham S."/>
            <person name="Coombs G.W."/>
            <person name="Jordan D."/>
            <person name="McIntyre L."/>
            <person name="Davies M.R."/>
            <person name="Norris J."/>
        </authorList>
    </citation>
    <scope>NUCLEOTIDE SEQUENCE [LARGE SCALE GENOMIC DNA]</scope>
    <source>
        <strain evidence="2 3">F9</strain>
    </source>
</reference>
<comment type="caution">
    <text evidence="2">The sequence shown here is derived from an EMBL/GenBank/DDBJ whole genome shotgun (WGS) entry which is preliminary data.</text>
</comment>
<gene>
    <name evidence="2" type="ORF">DOS83_01785</name>
</gene>
<organism evidence="2 3">
    <name type="scientific">Staphylococcus felis</name>
    <dbReference type="NCBI Taxonomy" id="46127"/>
    <lineage>
        <taxon>Bacteria</taxon>
        <taxon>Bacillati</taxon>
        <taxon>Bacillota</taxon>
        <taxon>Bacilli</taxon>
        <taxon>Bacillales</taxon>
        <taxon>Staphylococcaceae</taxon>
        <taxon>Staphylococcus</taxon>
    </lineage>
</organism>
<feature type="transmembrane region" description="Helical" evidence="1">
    <location>
        <begin position="150"/>
        <end position="168"/>
    </location>
</feature>
<keyword evidence="1" id="KW-0472">Membrane</keyword>
<feature type="transmembrane region" description="Helical" evidence="1">
    <location>
        <begin position="42"/>
        <end position="63"/>
    </location>
</feature>
<feature type="transmembrane region" description="Helical" evidence="1">
    <location>
        <begin position="84"/>
        <end position="106"/>
    </location>
</feature>
<protein>
    <submittedName>
        <fullName evidence="2">Uncharacterized protein</fullName>
    </submittedName>
</protein>
<proteinExistence type="predicted"/>
<name>A0A3E0ISA1_9STAP</name>
<sequence length="209" mass="24408">MGKLFGIDLKNNLLILYIVCFIIVIFSMFLNGISNLNHNRSVQYLELFFSIIGIILFPSLFSIEKKHVIIELINTKRFDYKYIFLFRIISTFIVTFIFSVFTYMMLTIFNSQVKLSDIYIAFTSTIFVGSICLLITVLSNNLLNGYMFGLVYFLVCLGFRNLSFIFLFPETFNFPYYFKVVQLLLSIIILASVVILSDKFKREGNNHRL</sequence>
<evidence type="ECO:0000256" key="1">
    <source>
        <dbReference type="SAM" id="Phobius"/>
    </source>
</evidence>
<evidence type="ECO:0000313" key="2">
    <source>
        <dbReference type="EMBL" id="REH99803.1"/>
    </source>
</evidence>
<feature type="transmembrane region" description="Helical" evidence="1">
    <location>
        <begin position="118"/>
        <end position="138"/>
    </location>
</feature>
<keyword evidence="1" id="KW-0812">Transmembrane</keyword>